<keyword evidence="5" id="KW-1133">Transmembrane helix</keyword>
<dbReference type="EMBL" id="CYTW01000007">
    <property type="protein sequence ID" value="CUK14077.1"/>
    <property type="molecule type" value="Genomic_DNA"/>
</dbReference>
<dbReference type="RefSeq" id="WP_058313035.1">
    <property type="nucleotide sequence ID" value="NZ_CYTW01000007.1"/>
</dbReference>
<evidence type="ECO:0000313" key="8">
    <source>
        <dbReference type="Proteomes" id="UP000051870"/>
    </source>
</evidence>
<dbReference type="InterPro" id="IPR000297">
    <property type="entry name" value="PPIase_PpiC"/>
</dbReference>
<evidence type="ECO:0000259" key="6">
    <source>
        <dbReference type="Pfam" id="PF13145"/>
    </source>
</evidence>
<dbReference type="AlphaFoldDB" id="A0A0P1II75"/>
<evidence type="ECO:0000256" key="2">
    <source>
        <dbReference type="ARBA" id="ARBA00007656"/>
    </source>
</evidence>
<dbReference type="InterPro" id="IPR050245">
    <property type="entry name" value="PrsA_foldase"/>
</dbReference>
<accession>A0A0P1II75</accession>
<keyword evidence="4" id="KW-0697">Rotamase</keyword>
<name>A0A0P1II75_9RHOB</name>
<feature type="domain" description="PpiC" evidence="6">
    <location>
        <begin position="117"/>
        <end position="235"/>
    </location>
</feature>
<keyword evidence="7" id="KW-0413">Isomerase</keyword>
<dbReference type="SUPFAM" id="SSF109998">
    <property type="entry name" value="Triger factor/SurA peptide-binding domain-like"/>
    <property type="match status" value="1"/>
</dbReference>
<proteinExistence type="inferred from homology"/>
<dbReference type="PANTHER" id="PTHR47245">
    <property type="entry name" value="PEPTIDYLPROLYL ISOMERASE"/>
    <property type="match status" value="1"/>
</dbReference>
<dbReference type="GO" id="GO:0003755">
    <property type="term" value="F:peptidyl-prolyl cis-trans isomerase activity"/>
    <property type="evidence" value="ECO:0007669"/>
    <property type="project" value="UniProtKB-KW"/>
</dbReference>
<evidence type="ECO:0000256" key="4">
    <source>
        <dbReference type="ARBA" id="ARBA00023110"/>
    </source>
</evidence>
<keyword evidence="8" id="KW-1185">Reference proteome</keyword>
<evidence type="ECO:0000256" key="5">
    <source>
        <dbReference type="SAM" id="Phobius"/>
    </source>
</evidence>
<keyword evidence="5" id="KW-0812">Transmembrane</keyword>
<keyword evidence="5" id="KW-0472">Membrane</keyword>
<dbReference type="PANTHER" id="PTHR47245:SF2">
    <property type="entry name" value="PEPTIDYL-PROLYL CIS-TRANS ISOMERASE HP_0175-RELATED"/>
    <property type="match status" value="1"/>
</dbReference>
<evidence type="ECO:0000313" key="7">
    <source>
        <dbReference type="EMBL" id="CUK14077.1"/>
    </source>
</evidence>
<evidence type="ECO:0000256" key="1">
    <source>
        <dbReference type="ARBA" id="ARBA00000971"/>
    </source>
</evidence>
<protein>
    <recommendedName>
        <fullName evidence="3">peptidylprolyl isomerase</fullName>
        <ecNumber evidence="3">5.2.1.8</ecNumber>
    </recommendedName>
</protein>
<dbReference type="Proteomes" id="UP000051870">
    <property type="component" value="Unassembled WGS sequence"/>
</dbReference>
<dbReference type="Pfam" id="PF13145">
    <property type="entry name" value="Rotamase_2"/>
    <property type="match status" value="1"/>
</dbReference>
<reference evidence="8" key="1">
    <citation type="submission" date="2015-09" db="EMBL/GenBank/DDBJ databases">
        <authorList>
            <person name="Rodrigo-Torres Lidia"/>
            <person name="Arahal R.David."/>
        </authorList>
    </citation>
    <scope>NUCLEOTIDE SEQUENCE [LARGE SCALE GENOMIC DNA]</scope>
    <source>
        <strain evidence="8">CECT 7735</strain>
    </source>
</reference>
<dbReference type="GeneID" id="83882837"/>
<gene>
    <name evidence="7" type="ORF">PH7735_03869</name>
</gene>
<sequence>MRIFREPLFHFFLLGLLIFGWFFFLNPPAPNEGDDSKIVIDNQDVERLSSQFENTWRRRPTPDEMERILEAMVREEVLVREATKLGFDQGDSVVRARLAKKMEFLTTSLAQSMVPEDSVLIAYFNENADAYSLPPEIAFEQLLLIHGDDPDRVLAALAEGEARANLEKVSLLPISMSLSSLTAVDNTFGRGFFAQIEELPKQQWTGPVTSGFGAHLVLVTEVKPAALPEFESIRETVLLDWRREQSEILTVAQLEVLKSQYEIETPDAEVLAEWSLQ</sequence>
<organism evidence="7 8">
    <name type="scientific">Shimia thalassica</name>
    <dbReference type="NCBI Taxonomy" id="1715693"/>
    <lineage>
        <taxon>Bacteria</taxon>
        <taxon>Pseudomonadati</taxon>
        <taxon>Pseudomonadota</taxon>
        <taxon>Alphaproteobacteria</taxon>
        <taxon>Rhodobacterales</taxon>
        <taxon>Roseobacteraceae</taxon>
    </lineage>
</organism>
<feature type="transmembrane region" description="Helical" evidence="5">
    <location>
        <begin position="7"/>
        <end position="25"/>
    </location>
</feature>
<dbReference type="EC" id="5.2.1.8" evidence="3"/>
<comment type="catalytic activity">
    <reaction evidence="1">
        <text>[protein]-peptidylproline (omega=180) = [protein]-peptidylproline (omega=0)</text>
        <dbReference type="Rhea" id="RHEA:16237"/>
        <dbReference type="Rhea" id="RHEA-COMP:10747"/>
        <dbReference type="Rhea" id="RHEA-COMP:10748"/>
        <dbReference type="ChEBI" id="CHEBI:83833"/>
        <dbReference type="ChEBI" id="CHEBI:83834"/>
        <dbReference type="EC" id="5.2.1.8"/>
    </reaction>
</comment>
<dbReference type="InterPro" id="IPR027304">
    <property type="entry name" value="Trigger_fact/SurA_dom_sf"/>
</dbReference>
<comment type="similarity">
    <text evidence="2">Belongs to the PpiC/parvulin rotamase family.</text>
</comment>
<evidence type="ECO:0000256" key="3">
    <source>
        <dbReference type="ARBA" id="ARBA00013194"/>
    </source>
</evidence>
<dbReference type="STRING" id="1715693.PH7735_03869"/>